<keyword evidence="2" id="KW-0472">Membrane</keyword>
<protein>
    <submittedName>
        <fullName evidence="4">Translation initiation factor IF-2-like isoform X2</fullName>
    </submittedName>
</protein>
<accession>A0A9C6W3U2</accession>
<dbReference type="Proteomes" id="UP000515160">
    <property type="component" value="Chromosome 2L"/>
</dbReference>
<keyword evidence="2" id="KW-0812">Transmembrane</keyword>
<evidence type="ECO:0000256" key="2">
    <source>
        <dbReference type="SAM" id="Phobius"/>
    </source>
</evidence>
<gene>
    <name evidence="4" type="primary">LOC127565132</name>
</gene>
<proteinExistence type="predicted"/>
<feature type="transmembrane region" description="Helical" evidence="2">
    <location>
        <begin position="25"/>
        <end position="49"/>
    </location>
</feature>
<keyword evidence="2" id="KW-1133">Transmembrane helix</keyword>
<dbReference type="AlphaFoldDB" id="A0A9C6W3U2"/>
<keyword evidence="3" id="KW-1185">Reference proteome</keyword>
<dbReference type="GeneID" id="127565132"/>
<name>A0A9C6W3U2_DROAB</name>
<feature type="compositionally biased region" description="Low complexity" evidence="1">
    <location>
        <begin position="125"/>
        <end position="141"/>
    </location>
</feature>
<dbReference type="RefSeq" id="XP_051858311.1">
    <property type="nucleotide sequence ID" value="XM_052002351.1"/>
</dbReference>
<organism evidence="3 4">
    <name type="scientific">Drosophila albomicans</name>
    <name type="common">Fruit fly</name>
    <dbReference type="NCBI Taxonomy" id="7291"/>
    <lineage>
        <taxon>Eukaryota</taxon>
        <taxon>Metazoa</taxon>
        <taxon>Ecdysozoa</taxon>
        <taxon>Arthropoda</taxon>
        <taxon>Hexapoda</taxon>
        <taxon>Insecta</taxon>
        <taxon>Pterygota</taxon>
        <taxon>Neoptera</taxon>
        <taxon>Endopterygota</taxon>
        <taxon>Diptera</taxon>
        <taxon>Brachycera</taxon>
        <taxon>Muscomorpha</taxon>
        <taxon>Ephydroidea</taxon>
        <taxon>Drosophilidae</taxon>
        <taxon>Drosophila</taxon>
    </lineage>
</organism>
<evidence type="ECO:0000313" key="3">
    <source>
        <dbReference type="Proteomes" id="UP000515160"/>
    </source>
</evidence>
<feature type="compositionally biased region" description="Low complexity" evidence="1">
    <location>
        <begin position="86"/>
        <end position="99"/>
    </location>
</feature>
<evidence type="ECO:0000313" key="4">
    <source>
        <dbReference type="RefSeq" id="XP_051858311.1"/>
    </source>
</evidence>
<sequence length="215" mass="22218">MTGCVHRRVIIEDLNRKASSAIGKFFIVFAIIWIGFAAFKALFLCFAAYRQFASAKCRSLSSGAPLQAILGQRSTPVGHSRSAERPAPAFSASGAPSPALTASGAPLHRPSRSAEHLSGPHGQRSTPAPALSASGAPLRPSRPAEHPCSGQRSTSPALSASGAPLRPSRPAEHPCTGPLGQRSASTGHCLASEAPLGANFNSLPSSSNCFCEIIL</sequence>
<evidence type="ECO:0000256" key="1">
    <source>
        <dbReference type="SAM" id="MobiDB-lite"/>
    </source>
</evidence>
<feature type="region of interest" description="Disordered" evidence="1">
    <location>
        <begin position="73"/>
        <end position="185"/>
    </location>
</feature>
<reference evidence="4" key="1">
    <citation type="submission" date="2025-08" db="UniProtKB">
        <authorList>
            <consortium name="RefSeq"/>
        </authorList>
    </citation>
    <scope>IDENTIFICATION</scope>
    <source>
        <strain evidence="4">15112-1751.03</strain>
        <tissue evidence="4">Whole Adult</tissue>
    </source>
</reference>